<organism evidence="5 6">
    <name type="scientific">Caproiciproducens galactitolivorans</name>
    <dbReference type="NCBI Taxonomy" id="642589"/>
    <lineage>
        <taxon>Bacteria</taxon>
        <taxon>Bacillati</taxon>
        <taxon>Bacillota</taxon>
        <taxon>Clostridia</taxon>
        <taxon>Eubacteriales</taxon>
        <taxon>Acutalibacteraceae</taxon>
        <taxon>Caproiciproducens</taxon>
    </lineage>
</organism>
<evidence type="ECO:0000259" key="4">
    <source>
        <dbReference type="PROSITE" id="PS01124"/>
    </source>
</evidence>
<proteinExistence type="predicted"/>
<dbReference type="PANTHER" id="PTHR43280">
    <property type="entry name" value="ARAC-FAMILY TRANSCRIPTIONAL REGULATOR"/>
    <property type="match status" value="1"/>
</dbReference>
<keyword evidence="3" id="KW-0804">Transcription</keyword>
<keyword evidence="2" id="KW-0238">DNA-binding</keyword>
<dbReference type="CDD" id="cd06986">
    <property type="entry name" value="cupin_MmsR-like_N"/>
    <property type="match status" value="1"/>
</dbReference>
<dbReference type="InterPro" id="IPR003313">
    <property type="entry name" value="AraC-bd"/>
</dbReference>
<protein>
    <submittedName>
        <fullName evidence="5">AraC family transcriptional regulator</fullName>
    </submittedName>
</protein>
<accession>A0ABT4BT51</accession>
<comment type="caution">
    <text evidence="5">The sequence shown here is derived from an EMBL/GenBank/DDBJ whole genome shotgun (WGS) entry which is preliminary data.</text>
</comment>
<evidence type="ECO:0000256" key="3">
    <source>
        <dbReference type="ARBA" id="ARBA00023163"/>
    </source>
</evidence>
<dbReference type="InterPro" id="IPR037923">
    <property type="entry name" value="HTH-like"/>
</dbReference>
<evidence type="ECO:0000313" key="6">
    <source>
        <dbReference type="Proteomes" id="UP001082703"/>
    </source>
</evidence>
<keyword evidence="1" id="KW-0805">Transcription regulation</keyword>
<evidence type="ECO:0000256" key="1">
    <source>
        <dbReference type="ARBA" id="ARBA00023015"/>
    </source>
</evidence>
<dbReference type="PANTHER" id="PTHR43280:SF28">
    <property type="entry name" value="HTH-TYPE TRANSCRIPTIONAL ACTIVATOR RHAS"/>
    <property type="match status" value="1"/>
</dbReference>
<sequence length="265" mass="31373">MNRFHGQDLHLYESGFEVCQPDKPFEFIPIDYFLLHYCVSGEGFLTLHNDQRHITAGDIFLILPNTANKYYPLPENPWSYRWVGVKGSMVKSILEECGFSYDNFVLHYDKDDTVLRCFQQIYERCTKSDYYTALGYLYQFFGTLTEKENSILLESETVHRQRLEKMIKYIYAQYTNDISVQSMADEFNFDRTYIYKLFKKEMGISPKQYLLNFRIEKACDLLCKSHMSVTEIGYAVGFNSFSCFSKQFCLKKGTSPMKYRKQFIK</sequence>
<evidence type="ECO:0000313" key="5">
    <source>
        <dbReference type="EMBL" id="MCY1713500.1"/>
    </source>
</evidence>
<keyword evidence="6" id="KW-1185">Reference proteome</keyword>
<reference evidence="5 6" key="1">
    <citation type="submission" date="2022-11" db="EMBL/GenBank/DDBJ databases">
        <authorList>
            <person name="Caiyu Z."/>
        </authorList>
    </citation>
    <scope>NUCLEOTIDE SEQUENCE [LARGE SCALE GENOMIC DNA]</scope>
    <source>
        <strain evidence="5 6">YR-4</strain>
    </source>
</reference>
<dbReference type="EMBL" id="JAPOHA010000003">
    <property type="protein sequence ID" value="MCY1713500.1"/>
    <property type="molecule type" value="Genomic_DNA"/>
</dbReference>
<dbReference type="Proteomes" id="UP001082703">
    <property type="component" value="Unassembled WGS sequence"/>
</dbReference>
<feature type="domain" description="HTH araC/xylS-type" evidence="4">
    <location>
        <begin position="164"/>
        <end position="262"/>
    </location>
</feature>
<dbReference type="Pfam" id="PF02311">
    <property type="entry name" value="AraC_binding"/>
    <property type="match status" value="1"/>
</dbReference>
<dbReference type="InterPro" id="IPR009057">
    <property type="entry name" value="Homeodomain-like_sf"/>
</dbReference>
<dbReference type="RefSeq" id="WP_268057513.1">
    <property type="nucleotide sequence ID" value="NZ_JAPOHA010000003.1"/>
</dbReference>
<evidence type="ECO:0000256" key="2">
    <source>
        <dbReference type="ARBA" id="ARBA00023125"/>
    </source>
</evidence>
<name>A0ABT4BT51_9FIRM</name>
<gene>
    <name evidence="5" type="ORF">OUY18_04420</name>
</gene>
<dbReference type="Gene3D" id="2.60.120.280">
    <property type="entry name" value="Regulatory protein AraC"/>
    <property type="match status" value="1"/>
</dbReference>
<dbReference type="InterPro" id="IPR018060">
    <property type="entry name" value="HTH_AraC"/>
</dbReference>
<dbReference type="Gene3D" id="1.10.10.60">
    <property type="entry name" value="Homeodomain-like"/>
    <property type="match status" value="2"/>
</dbReference>
<dbReference type="Pfam" id="PF12833">
    <property type="entry name" value="HTH_18"/>
    <property type="match status" value="1"/>
</dbReference>
<dbReference type="SMART" id="SM00342">
    <property type="entry name" value="HTH_ARAC"/>
    <property type="match status" value="1"/>
</dbReference>
<dbReference type="SUPFAM" id="SSF51215">
    <property type="entry name" value="Regulatory protein AraC"/>
    <property type="match status" value="1"/>
</dbReference>
<dbReference type="PROSITE" id="PS01124">
    <property type="entry name" value="HTH_ARAC_FAMILY_2"/>
    <property type="match status" value="1"/>
</dbReference>
<dbReference type="SUPFAM" id="SSF46689">
    <property type="entry name" value="Homeodomain-like"/>
    <property type="match status" value="2"/>
</dbReference>